<comment type="caution">
    <text evidence="5">The sequence shown here is derived from an EMBL/GenBank/DDBJ whole genome shotgun (WGS) entry which is preliminary data.</text>
</comment>
<proteinExistence type="predicted"/>
<sequence length="41" mass="4688">MIAYAMNILNCLMMLLQVLVMINMARASCERIIEVSDEKVL</sequence>
<evidence type="ECO:0000256" key="4">
    <source>
        <dbReference type="ARBA" id="ARBA00023136"/>
    </source>
</evidence>
<organism evidence="5 6">
    <name type="scientific">Thomasclavelia ramosa</name>
    <dbReference type="NCBI Taxonomy" id="1547"/>
    <lineage>
        <taxon>Bacteria</taxon>
        <taxon>Bacillati</taxon>
        <taxon>Bacillota</taxon>
        <taxon>Erysipelotrichia</taxon>
        <taxon>Erysipelotrichales</taxon>
        <taxon>Coprobacillaceae</taxon>
        <taxon>Thomasclavelia</taxon>
    </lineage>
</organism>
<reference evidence="5" key="1">
    <citation type="submission" date="2023-01" db="EMBL/GenBank/DDBJ databases">
        <title>Human gut microbiome strain richness.</title>
        <authorList>
            <person name="Chen-Liaw A."/>
        </authorList>
    </citation>
    <scope>NUCLEOTIDE SEQUENCE</scope>
    <source>
        <strain evidence="5">1001217st2_G6_1001217B_191108</strain>
    </source>
</reference>
<dbReference type="EMBL" id="JAQLKE010000019">
    <property type="protein sequence ID" value="MDB7084499.1"/>
    <property type="molecule type" value="Genomic_DNA"/>
</dbReference>
<keyword evidence="2" id="KW-0812">Transmembrane</keyword>
<keyword evidence="4" id="KW-0472">Membrane</keyword>
<dbReference type="GO" id="GO:0005524">
    <property type="term" value="F:ATP binding"/>
    <property type="evidence" value="ECO:0007669"/>
    <property type="project" value="InterPro"/>
</dbReference>
<protein>
    <submittedName>
        <fullName evidence="5">Uncharacterized protein</fullName>
    </submittedName>
</protein>
<name>A0AB35IPM9_9FIRM</name>
<dbReference type="RefSeq" id="WP_003534685.1">
    <property type="nucleotide sequence ID" value="NZ_CP065674.1"/>
</dbReference>
<evidence type="ECO:0000256" key="2">
    <source>
        <dbReference type="ARBA" id="ARBA00022692"/>
    </source>
</evidence>
<dbReference type="Proteomes" id="UP001211987">
    <property type="component" value="Unassembled WGS sequence"/>
</dbReference>
<evidence type="ECO:0000313" key="6">
    <source>
        <dbReference type="Proteomes" id="UP001211987"/>
    </source>
</evidence>
<accession>A0AB35IPM9</accession>
<dbReference type="GO" id="GO:0005886">
    <property type="term" value="C:plasma membrane"/>
    <property type="evidence" value="ECO:0007669"/>
    <property type="project" value="UniProtKB-SubCell"/>
</dbReference>
<evidence type="ECO:0000313" key="5">
    <source>
        <dbReference type="EMBL" id="MDB7084499.1"/>
    </source>
</evidence>
<evidence type="ECO:0000256" key="1">
    <source>
        <dbReference type="ARBA" id="ARBA00004651"/>
    </source>
</evidence>
<evidence type="ECO:0000256" key="3">
    <source>
        <dbReference type="ARBA" id="ARBA00022989"/>
    </source>
</evidence>
<dbReference type="SUPFAM" id="SSF90123">
    <property type="entry name" value="ABC transporter transmembrane region"/>
    <property type="match status" value="1"/>
</dbReference>
<keyword evidence="3" id="KW-1133">Transmembrane helix</keyword>
<gene>
    <name evidence="5" type="ORF">PM738_11865</name>
</gene>
<comment type="subcellular location">
    <subcellularLocation>
        <location evidence="1">Cell membrane</location>
        <topology evidence="1">Multi-pass membrane protein</topology>
    </subcellularLocation>
</comment>
<dbReference type="InterPro" id="IPR036640">
    <property type="entry name" value="ABC1_TM_sf"/>
</dbReference>
<dbReference type="AlphaFoldDB" id="A0AB35IPM9"/>